<organism evidence="3 4">
    <name type="scientific">Actinomadura madurae</name>
    <dbReference type="NCBI Taxonomy" id="1993"/>
    <lineage>
        <taxon>Bacteria</taxon>
        <taxon>Bacillati</taxon>
        <taxon>Actinomycetota</taxon>
        <taxon>Actinomycetes</taxon>
        <taxon>Streptosporangiales</taxon>
        <taxon>Thermomonosporaceae</taxon>
        <taxon>Actinomadura</taxon>
    </lineage>
</organism>
<keyword evidence="2" id="KW-1133">Transmembrane helix</keyword>
<dbReference type="EMBL" id="FOVH01000005">
    <property type="protein sequence ID" value="SFO38839.1"/>
    <property type="molecule type" value="Genomic_DNA"/>
</dbReference>
<keyword evidence="2" id="KW-0812">Transmembrane</keyword>
<evidence type="ECO:0000256" key="1">
    <source>
        <dbReference type="SAM" id="MobiDB-lite"/>
    </source>
</evidence>
<keyword evidence="2" id="KW-0472">Membrane</keyword>
<evidence type="ECO:0000256" key="2">
    <source>
        <dbReference type="SAM" id="Phobius"/>
    </source>
</evidence>
<sequence>MRNVNLALHGRPNGTCRREAPRYPVLHDEHPDQGLAGGQPLGGSAERQVGRLRRTPRRCRRQPLPRLPLGLLVLLGVLAMHGFQASPSPVEMPGVPLSVSAGHAMATGIEHPSPAKDQPDDHHGDHPGGQVCLAMLTMLVLLGALLVLYRRGSTAVAAQSLVRALILLVGRPPPRPSLHRLSVLRL</sequence>
<feature type="region of interest" description="Disordered" evidence="1">
    <location>
        <begin position="25"/>
        <end position="52"/>
    </location>
</feature>
<dbReference type="AlphaFoldDB" id="A0A1I5GSC0"/>
<dbReference type="Proteomes" id="UP000183413">
    <property type="component" value="Unassembled WGS sequence"/>
</dbReference>
<evidence type="ECO:0000313" key="3">
    <source>
        <dbReference type="EMBL" id="SFO38839.1"/>
    </source>
</evidence>
<dbReference type="InParanoid" id="A0A1I5GSC0"/>
<evidence type="ECO:0000313" key="4">
    <source>
        <dbReference type="Proteomes" id="UP000183413"/>
    </source>
</evidence>
<accession>A0A1I5GSC0</accession>
<dbReference type="STRING" id="1993.SAMN04489713_105378"/>
<protein>
    <submittedName>
        <fullName evidence="3">Uncharacterized protein</fullName>
    </submittedName>
</protein>
<feature type="transmembrane region" description="Helical" evidence="2">
    <location>
        <begin position="64"/>
        <end position="83"/>
    </location>
</feature>
<dbReference type="Pfam" id="PF19650">
    <property type="entry name" value="DUF6153"/>
    <property type="match status" value="1"/>
</dbReference>
<feature type="transmembrane region" description="Helical" evidence="2">
    <location>
        <begin position="128"/>
        <end position="149"/>
    </location>
</feature>
<dbReference type="InterPro" id="IPR046151">
    <property type="entry name" value="DUF6153"/>
</dbReference>
<keyword evidence="4" id="KW-1185">Reference proteome</keyword>
<reference evidence="3 4" key="1">
    <citation type="submission" date="2016-10" db="EMBL/GenBank/DDBJ databases">
        <authorList>
            <person name="de Groot N.N."/>
        </authorList>
    </citation>
    <scope>NUCLEOTIDE SEQUENCE [LARGE SCALE GENOMIC DNA]</scope>
    <source>
        <strain evidence="3 4">DSM 43067</strain>
    </source>
</reference>
<name>A0A1I5GSC0_9ACTN</name>
<proteinExistence type="predicted"/>
<gene>
    <name evidence="3" type="ORF">SAMN04489713_105378</name>
</gene>